<dbReference type="Proteomes" id="UP000225954">
    <property type="component" value="Segment"/>
</dbReference>
<accession>A0A0N9RR12</accession>
<keyword evidence="3" id="KW-1185">Reference proteome</keyword>
<feature type="transmembrane region" description="Helical" evidence="1">
    <location>
        <begin position="21"/>
        <end position="44"/>
    </location>
</feature>
<keyword evidence="1" id="KW-1133">Transmembrane helix</keyword>
<evidence type="ECO:0000256" key="1">
    <source>
        <dbReference type="SAM" id="Phobius"/>
    </source>
</evidence>
<protein>
    <submittedName>
        <fullName evidence="2">Uncharacterized protein</fullName>
    </submittedName>
</protein>
<organism evidence="2 3">
    <name type="scientific">Pseudomonas phage POR1</name>
    <dbReference type="NCBI Taxonomy" id="1718594"/>
    <lineage>
        <taxon>Viruses</taxon>
        <taxon>Duplodnaviria</taxon>
        <taxon>Heunggongvirae</taxon>
        <taxon>Uroviricota</taxon>
        <taxon>Caudoviricetes</taxon>
        <taxon>Porunavirus</taxon>
        <taxon>Porunavirus POR1</taxon>
    </lineage>
</organism>
<evidence type="ECO:0000313" key="3">
    <source>
        <dbReference type="Proteomes" id="UP000225954"/>
    </source>
</evidence>
<reference evidence="2 3" key="1">
    <citation type="journal article" date="2016" name="Genome Announc.">
        <title>Genome Sequences of Pseudomonas oryzihabitans Phage POR1 and Pseudomonas aeruginosa Phage PAE1.</title>
        <authorList>
            <person name="Dyson Z.A."/>
            <person name="Seviour R.J."/>
            <person name="Tucci J."/>
            <person name="Petrovski S."/>
        </authorList>
    </citation>
    <scope>NUCLEOTIDE SEQUENCE [LARGE SCALE GENOMIC DNA]</scope>
</reference>
<proteinExistence type="predicted"/>
<keyword evidence="1" id="KW-0812">Transmembrane</keyword>
<sequence length="124" mass="13952">MTSPNGEKIRERTKKHWKERGSILLLVLVAAAFFVAGSGFQGYLSHNIFVEQQAAFDRKEQDYRKRNRELNDRWLLLAPEVRQSAMAAQEAAAHAKDAADKADNAATVLKQTTEAKENGENLRP</sequence>
<dbReference type="EMBL" id="KT716399">
    <property type="protein sequence ID" value="ALH46230.1"/>
    <property type="molecule type" value="Genomic_DNA"/>
</dbReference>
<keyword evidence="1" id="KW-0472">Membrane</keyword>
<gene>
    <name evidence="2" type="ORF">POR1_25</name>
</gene>
<name>A0A0N9RR12_9CAUD</name>
<evidence type="ECO:0000313" key="2">
    <source>
        <dbReference type="EMBL" id="ALH46230.1"/>
    </source>
</evidence>